<comment type="caution">
    <text evidence="8">The sequence shown here is derived from an EMBL/GenBank/DDBJ whole genome shotgun (WGS) entry which is preliminary data.</text>
</comment>
<dbReference type="InterPro" id="IPR033121">
    <property type="entry name" value="PEPTIDASE_A1"/>
</dbReference>
<evidence type="ECO:0000313" key="8">
    <source>
        <dbReference type="EMBL" id="RFU30355.1"/>
    </source>
</evidence>
<feature type="non-terminal residue" evidence="8">
    <location>
        <position position="404"/>
    </location>
</feature>
<evidence type="ECO:0000256" key="4">
    <source>
        <dbReference type="ARBA" id="ARBA00022801"/>
    </source>
</evidence>
<sequence length="404" mass="42316">MLSSVATILAFSAALSQAAPLDLEARNVEVSGATHFSVPAAHNSNYVRNGTAALLKAYAKYGITPTRKMHSAFTEALSKRQDSTAPASPANGVEYLVPVTVGGQTLNLDFDTGSADLWVFSSQLSSSSRRGHSYYTSSQSSTFKSLSGYSWDITYADGSEARGTVGTETVVVGGTTVKGQAIELANFVSSTFVSDSADGLVGLSFNNINTVRPTPQKTFFDNSQGSLNSPLFAAYLPLGTDGAYDFGSTDDSKFTGSLSYASVSSRNGFWEYPSTSYKVGSTTHSASGRTGISDTGTTLILMDDTAVDNYYAQVSGASFNSRQGGYIFPCSATLPSLSFRIGTSAYATVPGSLINFQDLGNGQCFGGLQSVGGGSQNIYGDVFFNAYYGVFSADGPQFGFAPIA</sequence>
<evidence type="ECO:0000256" key="3">
    <source>
        <dbReference type="ARBA" id="ARBA00022750"/>
    </source>
</evidence>
<evidence type="ECO:0000256" key="5">
    <source>
        <dbReference type="RuleBase" id="RU000454"/>
    </source>
</evidence>
<evidence type="ECO:0000313" key="9">
    <source>
        <dbReference type="Proteomes" id="UP000258309"/>
    </source>
</evidence>
<dbReference type="SUPFAM" id="SSF50630">
    <property type="entry name" value="Acid proteases"/>
    <property type="match status" value="1"/>
</dbReference>
<dbReference type="AlphaFoldDB" id="A0A3E2HAA7"/>
<dbReference type="InterPro" id="IPR001461">
    <property type="entry name" value="Aspartic_peptidase_A1"/>
</dbReference>
<dbReference type="PANTHER" id="PTHR47966:SF2">
    <property type="entry name" value="ASPERGILLOPEPSIN-1-RELATED"/>
    <property type="match status" value="1"/>
</dbReference>
<evidence type="ECO:0000256" key="2">
    <source>
        <dbReference type="ARBA" id="ARBA00022670"/>
    </source>
</evidence>
<reference evidence="8 9" key="1">
    <citation type="submission" date="2018-05" db="EMBL/GenBank/DDBJ databases">
        <title>Draft genome sequence of Scytalidium lignicola DSM 105466, a ubiquitous saprotrophic fungus.</title>
        <authorList>
            <person name="Buettner E."/>
            <person name="Gebauer A.M."/>
            <person name="Hofrichter M."/>
            <person name="Liers C."/>
            <person name="Kellner H."/>
        </authorList>
    </citation>
    <scope>NUCLEOTIDE SEQUENCE [LARGE SCALE GENOMIC DNA]</scope>
    <source>
        <strain evidence="8 9">DSM 105466</strain>
    </source>
</reference>
<dbReference type="EMBL" id="NCSJ02000102">
    <property type="protein sequence ID" value="RFU30355.1"/>
    <property type="molecule type" value="Genomic_DNA"/>
</dbReference>
<keyword evidence="3 5" id="KW-0064">Aspartyl protease</keyword>
<name>A0A3E2HAA7_SCYLI</name>
<keyword evidence="9" id="KW-1185">Reference proteome</keyword>
<dbReference type="InterPro" id="IPR034163">
    <property type="entry name" value="Aspergillopepsin-like_cat_dom"/>
</dbReference>
<evidence type="ECO:0000259" key="7">
    <source>
        <dbReference type="PROSITE" id="PS51767"/>
    </source>
</evidence>
<dbReference type="InterPro" id="IPR021109">
    <property type="entry name" value="Peptidase_aspartic_dom_sf"/>
</dbReference>
<dbReference type="STRING" id="5539.A0A3E2HAA7"/>
<dbReference type="PROSITE" id="PS51767">
    <property type="entry name" value="PEPTIDASE_A1"/>
    <property type="match status" value="1"/>
</dbReference>
<dbReference type="GO" id="GO:0004190">
    <property type="term" value="F:aspartic-type endopeptidase activity"/>
    <property type="evidence" value="ECO:0007669"/>
    <property type="project" value="UniProtKB-KW"/>
</dbReference>
<dbReference type="PANTHER" id="PTHR47966">
    <property type="entry name" value="BETA-SITE APP-CLEAVING ENZYME, ISOFORM A-RELATED"/>
    <property type="match status" value="1"/>
</dbReference>
<proteinExistence type="inferred from homology"/>
<gene>
    <name evidence="8" type="ORF">B7463_g5970</name>
</gene>
<dbReference type="CDD" id="cd06097">
    <property type="entry name" value="Aspergillopepsin_like"/>
    <property type="match status" value="1"/>
</dbReference>
<keyword evidence="2 5" id="KW-0645">Protease</keyword>
<comment type="similarity">
    <text evidence="1 5">Belongs to the peptidase A1 family.</text>
</comment>
<dbReference type="PRINTS" id="PR00792">
    <property type="entry name" value="PEPSIN"/>
</dbReference>
<dbReference type="PROSITE" id="PS00141">
    <property type="entry name" value="ASP_PROTEASE"/>
    <property type="match status" value="1"/>
</dbReference>
<dbReference type="FunFam" id="2.40.70.10:FF:000026">
    <property type="entry name" value="Endothiapepsin"/>
    <property type="match status" value="1"/>
</dbReference>
<dbReference type="InterPro" id="IPR001969">
    <property type="entry name" value="Aspartic_peptidase_AS"/>
</dbReference>
<organism evidence="8 9">
    <name type="scientific">Scytalidium lignicola</name>
    <name type="common">Hyphomycete</name>
    <dbReference type="NCBI Taxonomy" id="5539"/>
    <lineage>
        <taxon>Eukaryota</taxon>
        <taxon>Fungi</taxon>
        <taxon>Dikarya</taxon>
        <taxon>Ascomycota</taxon>
        <taxon>Pezizomycotina</taxon>
        <taxon>Leotiomycetes</taxon>
        <taxon>Leotiomycetes incertae sedis</taxon>
        <taxon>Scytalidium</taxon>
    </lineage>
</organism>
<keyword evidence="4 5" id="KW-0378">Hydrolase</keyword>
<feature type="non-terminal residue" evidence="8">
    <location>
        <position position="1"/>
    </location>
</feature>
<accession>A0A3E2HAA7</accession>
<dbReference type="OMA" id="TKATFDW"/>
<feature type="domain" description="Peptidase A1" evidence="7">
    <location>
        <begin position="95"/>
        <end position="401"/>
    </location>
</feature>
<dbReference type="OrthoDB" id="2747330at2759"/>
<dbReference type="Gene3D" id="2.40.70.10">
    <property type="entry name" value="Acid Proteases"/>
    <property type="match status" value="2"/>
</dbReference>
<protein>
    <recommendedName>
        <fullName evidence="7">Peptidase A1 domain-containing protein</fullName>
    </recommendedName>
</protein>
<feature type="signal peptide" evidence="6">
    <location>
        <begin position="1"/>
        <end position="18"/>
    </location>
</feature>
<feature type="chain" id="PRO_5017745477" description="Peptidase A1 domain-containing protein" evidence="6">
    <location>
        <begin position="19"/>
        <end position="404"/>
    </location>
</feature>
<dbReference type="GO" id="GO:0006508">
    <property type="term" value="P:proteolysis"/>
    <property type="evidence" value="ECO:0007669"/>
    <property type="project" value="UniProtKB-KW"/>
</dbReference>
<keyword evidence="6" id="KW-0732">Signal</keyword>
<evidence type="ECO:0000256" key="1">
    <source>
        <dbReference type="ARBA" id="ARBA00007447"/>
    </source>
</evidence>
<evidence type="ECO:0000256" key="6">
    <source>
        <dbReference type="SAM" id="SignalP"/>
    </source>
</evidence>
<dbReference type="Proteomes" id="UP000258309">
    <property type="component" value="Unassembled WGS sequence"/>
</dbReference>
<dbReference type="FunFam" id="2.40.70.10:FF:000024">
    <property type="entry name" value="Endothiapepsin"/>
    <property type="match status" value="1"/>
</dbReference>
<dbReference type="Pfam" id="PF00026">
    <property type="entry name" value="Asp"/>
    <property type="match status" value="1"/>
</dbReference>